<evidence type="ECO:0000256" key="4">
    <source>
        <dbReference type="ARBA" id="ARBA00022691"/>
    </source>
</evidence>
<protein>
    <recommendedName>
        <fullName evidence="1">site-specific DNA-methyltransferase (adenine-specific)</fullName>
        <ecNumber evidence="1">2.1.1.72</ecNumber>
    </recommendedName>
</protein>
<dbReference type="InterPro" id="IPR003788">
    <property type="entry name" value="NDUFAF7"/>
</dbReference>
<comment type="catalytic activity">
    <reaction evidence="5">
        <text>a 2'-deoxyadenosine in DNA + S-adenosyl-L-methionine = an N(6)-methyl-2'-deoxyadenosine in DNA + S-adenosyl-L-homocysteine + H(+)</text>
        <dbReference type="Rhea" id="RHEA:15197"/>
        <dbReference type="Rhea" id="RHEA-COMP:12418"/>
        <dbReference type="Rhea" id="RHEA-COMP:12419"/>
        <dbReference type="ChEBI" id="CHEBI:15378"/>
        <dbReference type="ChEBI" id="CHEBI:57856"/>
        <dbReference type="ChEBI" id="CHEBI:59789"/>
        <dbReference type="ChEBI" id="CHEBI:90615"/>
        <dbReference type="ChEBI" id="CHEBI:90616"/>
        <dbReference type="EC" id="2.1.1.72"/>
    </reaction>
</comment>
<dbReference type="Gene3D" id="3.40.50.150">
    <property type="entry name" value="Vaccinia Virus protein VP39"/>
    <property type="match status" value="1"/>
</dbReference>
<dbReference type="InterPro" id="IPR011639">
    <property type="entry name" value="MethylTrfase_TaqI-like_dom"/>
</dbReference>
<evidence type="ECO:0000313" key="8">
    <source>
        <dbReference type="Proteomes" id="UP000464330"/>
    </source>
</evidence>
<dbReference type="GO" id="GO:0006304">
    <property type="term" value="P:DNA modification"/>
    <property type="evidence" value="ECO:0007669"/>
    <property type="project" value="InterPro"/>
</dbReference>
<dbReference type="Proteomes" id="UP000464330">
    <property type="component" value="Chromosome"/>
</dbReference>
<evidence type="ECO:0000313" key="7">
    <source>
        <dbReference type="EMBL" id="QHZ51853.1"/>
    </source>
</evidence>
<keyword evidence="4" id="KW-0949">S-adenosyl-L-methionine</keyword>
<name>A0A6C0QTB3_9BACL</name>
<dbReference type="EC" id="2.1.1.72" evidence="1"/>
<dbReference type="PRINTS" id="PR00507">
    <property type="entry name" value="N12N6MTFRASE"/>
</dbReference>
<dbReference type="GO" id="GO:0009007">
    <property type="term" value="F:site-specific DNA-methyltransferase (adenine-specific) activity"/>
    <property type="evidence" value="ECO:0007669"/>
    <property type="project" value="UniProtKB-EC"/>
</dbReference>
<organism evidence="7 8">
    <name type="scientific">Paenibacillus larvae subsp. larvae</name>
    <dbReference type="NCBI Taxonomy" id="147375"/>
    <lineage>
        <taxon>Bacteria</taxon>
        <taxon>Bacillati</taxon>
        <taxon>Bacillota</taxon>
        <taxon>Bacilli</taxon>
        <taxon>Bacillales</taxon>
        <taxon>Paenibacillaceae</taxon>
        <taxon>Paenibacillus</taxon>
    </lineage>
</organism>
<dbReference type="GO" id="GO:0003676">
    <property type="term" value="F:nucleic acid binding"/>
    <property type="evidence" value="ECO:0007669"/>
    <property type="project" value="InterPro"/>
</dbReference>
<dbReference type="InterPro" id="IPR050953">
    <property type="entry name" value="N4_N6_ade-DNA_methylase"/>
</dbReference>
<dbReference type="PANTHER" id="PTHR33841">
    <property type="entry name" value="DNA METHYLTRANSFERASE YEEA-RELATED"/>
    <property type="match status" value="1"/>
</dbReference>
<dbReference type="SUPFAM" id="SSF53335">
    <property type="entry name" value="S-adenosyl-L-methionine-dependent methyltransferases"/>
    <property type="match status" value="1"/>
</dbReference>
<gene>
    <name evidence="7" type="ORF">ERICV_02731</name>
</gene>
<evidence type="ECO:0000256" key="3">
    <source>
        <dbReference type="ARBA" id="ARBA00022679"/>
    </source>
</evidence>
<accession>A0A6C0QTB3</accession>
<dbReference type="Pfam" id="PF07669">
    <property type="entry name" value="Eco57I"/>
    <property type="match status" value="1"/>
</dbReference>
<dbReference type="RefSeq" id="WP_036654246.1">
    <property type="nucleotide sequence ID" value="NZ_CP019651.1"/>
</dbReference>
<keyword evidence="3 7" id="KW-0808">Transferase</keyword>
<dbReference type="PANTHER" id="PTHR33841:SF1">
    <property type="entry name" value="DNA METHYLTRANSFERASE A"/>
    <property type="match status" value="1"/>
</dbReference>
<evidence type="ECO:0000256" key="5">
    <source>
        <dbReference type="ARBA" id="ARBA00047942"/>
    </source>
</evidence>
<dbReference type="REBASE" id="379190">
    <property type="entry name" value="M.PlacVORF2731P"/>
</dbReference>
<dbReference type="EMBL" id="CP019717">
    <property type="protein sequence ID" value="QHZ51853.1"/>
    <property type="molecule type" value="Genomic_DNA"/>
</dbReference>
<proteinExistence type="predicted"/>
<evidence type="ECO:0000256" key="2">
    <source>
        <dbReference type="ARBA" id="ARBA00022603"/>
    </source>
</evidence>
<evidence type="ECO:0000256" key="1">
    <source>
        <dbReference type="ARBA" id="ARBA00011900"/>
    </source>
</evidence>
<dbReference type="InterPro" id="IPR002052">
    <property type="entry name" value="DNA_methylase_N6_adenine_CS"/>
</dbReference>
<evidence type="ECO:0000259" key="6">
    <source>
        <dbReference type="Pfam" id="PF07669"/>
    </source>
</evidence>
<dbReference type="InterPro" id="IPR029063">
    <property type="entry name" value="SAM-dependent_MTases_sf"/>
</dbReference>
<keyword evidence="2 7" id="KW-0489">Methyltransferase</keyword>
<sequence length="498" mass="56608">MSQLLETLDKERLAVNPLLKRKSELGQFLTPSSVAKYMASFFDKSKLYEPKILDAGAGIGALTSAVLERIVAEKTSNCAEVTVVEIDEVLRERLQSTLSLFEDKLNLKRGVVPDDFIEWATNHLLNEDSLLAEKKIRFTHAILNPPYKKIASSSRHRKLIRSVGIETVNLYSAFLGLTIELMDDGGEIVAIIPRSFCNGPYFRPFRQLILDKTAIKHMHLFDSRDKAFKDDEVLQENVIIKLERGGIQGEVTISTSQDDSFKDYVLNSYPFEKIVQPQDKEIFIHIPTSTEEDFIEKYPSVCYSLEDIGVAVSTGPVVDFRVKGHLREMPEEDTVPLFYPNHFVGAAVEYPKVMKKPNAVVRDEAMEKWLYPNGYYTVVKRFSSKEEKRRVVAGVLNPHYIDYPVVGFENGLNVFHYNKQGISAEMAYGLFAYLNSSAVDKYFRVFNGHTQVNATDLRTMKYPSKEKLELLGRWVMSNSNTIGQEGIDQKLEEVISND</sequence>
<dbReference type="GO" id="GO:0032259">
    <property type="term" value="P:methylation"/>
    <property type="evidence" value="ECO:0007669"/>
    <property type="project" value="UniProtKB-KW"/>
</dbReference>
<feature type="domain" description="Type II methyltransferase M.TaqI-like" evidence="6">
    <location>
        <begin position="116"/>
        <end position="226"/>
    </location>
</feature>
<dbReference type="AlphaFoldDB" id="A0A6C0QTB3"/>
<dbReference type="CDD" id="cd02440">
    <property type="entry name" value="AdoMet_MTases"/>
    <property type="match status" value="1"/>
</dbReference>
<reference evidence="7 8" key="1">
    <citation type="journal article" date="2020" name="Int. J. Med. Microbiol.">
        <title>Discovery of Paenibacillus larvae ERIC V: Phenotypic and genomic comparison to genotypes ERIC I-IV reveal different inventories of virulence factors which correlate with epidemiological prevalences of American Foulbrood.</title>
        <authorList>
            <person name="Beims H."/>
            <person name="Bunk B."/>
            <person name="Erler S."/>
            <person name="Mohr K.I."/>
            <person name="Sproer C."/>
            <person name="Pradella S."/>
            <person name="Gunther G."/>
            <person name="Rohde M."/>
            <person name="von der Ohe W."/>
            <person name="Steinert M."/>
        </authorList>
    </citation>
    <scope>NUCLEOTIDE SEQUENCE [LARGE SCALE GENOMIC DNA]</scope>
    <source>
        <strain evidence="7">Eric_V</strain>
    </source>
</reference>
<dbReference type="PROSITE" id="PS00092">
    <property type="entry name" value="N6_MTASE"/>
    <property type="match status" value="1"/>
</dbReference>
<dbReference type="Pfam" id="PF02636">
    <property type="entry name" value="Methyltransf_28"/>
    <property type="match status" value="1"/>
</dbReference>